<evidence type="ECO:0000256" key="1">
    <source>
        <dbReference type="SAM" id="SignalP"/>
    </source>
</evidence>
<name>A0A936ZJ75_9BURK</name>
<protein>
    <recommendedName>
        <fullName evidence="4">DUF1190 domain-containing protein</fullName>
    </recommendedName>
</protein>
<proteinExistence type="predicted"/>
<reference evidence="2" key="1">
    <citation type="submission" date="2021-01" db="EMBL/GenBank/DDBJ databases">
        <title>Ramlibacter sp. strain AW1 16S ribosomal RNA gene Genome sequencing and assembly.</title>
        <authorList>
            <person name="Kang M."/>
        </authorList>
    </citation>
    <scope>NUCLEOTIDE SEQUENCE</scope>
    <source>
        <strain evidence="2">AW1</strain>
    </source>
</reference>
<feature type="signal peptide" evidence="1">
    <location>
        <begin position="1"/>
        <end position="33"/>
    </location>
</feature>
<keyword evidence="1" id="KW-0732">Signal</keyword>
<evidence type="ECO:0008006" key="4">
    <source>
        <dbReference type="Google" id="ProtNLM"/>
    </source>
</evidence>
<gene>
    <name evidence="2" type="ORF">JI739_10770</name>
</gene>
<feature type="chain" id="PRO_5037781491" description="DUF1190 domain-containing protein" evidence="1">
    <location>
        <begin position="34"/>
        <end position="173"/>
    </location>
</feature>
<evidence type="ECO:0000313" key="3">
    <source>
        <dbReference type="Proteomes" id="UP000613011"/>
    </source>
</evidence>
<dbReference type="EMBL" id="JAEQNA010000003">
    <property type="protein sequence ID" value="MBL0420827.1"/>
    <property type="molecule type" value="Genomic_DNA"/>
</dbReference>
<organism evidence="2 3">
    <name type="scientific">Ramlibacter aurantiacus</name>
    <dbReference type="NCBI Taxonomy" id="2801330"/>
    <lineage>
        <taxon>Bacteria</taxon>
        <taxon>Pseudomonadati</taxon>
        <taxon>Pseudomonadota</taxon>
        <taxon>Betaproteobacteria</taxon>
        <taxon>Burkholderiales</taxon>
        <taxon>Comamonadaceae</taxon>
        <taxon>Ramlibacter</taxon>
    </lineage>
</organism>
<evidence type="ECO:0000313" key="2">
    <source>
        <dbReference type="EMBL" id="MBL0420827.1"/>
    </source>
</evidence>
<keyword evidence="3" id="KW-1185">Reference proteome</keyword>
<accession>A0A936ZJ75</accession>
<sequence>MKKPAQRTRKIQPGRRGLAAFSATALIAMAAGAQVLGSDHLGFSEQLQACRSGATWQAREACMDEARAAQAARQRGTLANDAAYESNALARCDVFKEEQDKRACHARVLGPGETSGSVASGGILRSYDYTVPAGQAMGAGTEPAAAPPTSLGATPIPPLGTGALPPAFPVFPK</sequence>
<dbReference type="AlphaFoldDB" id="A0A936ZJ75"/>
<dbReference type="Proteomes" id="UP000613011">
    <property type="component" value="Unassembled WGS sequence"/>
</dbReference>
<comment type="caution">
    <text evidence="2">The sequence shown here is derived from an EMBL/GenBank/DDBJ whole genome shotgun (WGS) entry which is preliminary data.</text>
</comment>
<dbReference type="RefSeq" id="WP_201683900.1">
    <property type="nucleotide sequence ID" value="NZ_JAEQNA010000003.1"/>
</dbReference>